<name>A0A4S8RHD8_9FLAO</name>
<dbReference type="Proteomes" id="UP000310406">
    <property type="component" value="Unassembled WGS sequence"/>
</dbReference>
<gene>
    <name evidence="1" type="ORF">EZV76_14335</name>
</gene>
<reference evidence="1 2" key="1">
    <citation type="submission" date="2019-03" db="EMBL/GenBank/DDBJ databases">
        <title>Muricauda SCR12 sp.nov, a marine bacterium isolated from Pacific Ocean:the Okinawa trough.</title>
        <authorList>
            <person name="Liu L."/>
        </authorList>
    </citation>
    <scope>NUCLEOTIDE SEQUENCE [LARGE SCALE GENOMIC DNA]</scope>
    <source>
        <strain evidence="1 2">SCR12</strain>
    </source>
</reference>
<evidence type="ECO:0000313" key="2">
    <source>
        <dbReference type="Proteomes" id="UP000310406"/>
    </source>
</evidence>
<dbReference type="AlphaFoldDB" id="A0A4S8RHD8"/>
<accession>A0A4S8RHD8</accession>
<dbReference type="OrthoDB" id="1445783at2"/>
<comment type="caution">
    <text evidence="1">The sequence shown here is derived from an EMBL/GenBank/DDBJ whole genome shotgun (WGS) entry which is preliminary data.</text>
</comment>
<evidence type="ECO:0000313" key="1">
    <source>
        <dbReference type="EMBL" id="THV57768.1"/>
    </source>
</evidence>
<protein>
    <submittedName>
        <fullName evidence="1">Uncharacterized protein</fullName>
    </submittedName>
</protein>
<keyword evidence="2" id="KW-1185">Reference proteome</keyword>
<dbReference type="EMBL" id="SNTZ01000011">
    <property type="protein sequence ID" value="THV57768.1"/>
    <property type="molecule type" value="Genomic_DNA"/>
</dbReference>
<dbReference type="RefSeq" id="WP_136567257.1">
    <property type="nucleotide sequence ID" value="NZ_JBNZAV010000005.1"/>
</dbReference>
<proteinExistence type="predicted"/>
<organism evidence="1 2">
    <name type="scientific">Flagellimonas alvinocaridis</name>
    <dbReference type="NCBI Taxonomy" id="2530200"/>
    <lineage>
        <taxon>Bacteria</taxon>
        <taxon>Pseudomonadati</taxon>
        <taxon>Bacteroidota</taxon>
        <taxon>Flavobacteriia</taxon>
        <taxon>Flavobacteriales</taxon>
        <taxon>Flavobacteriaceae</taxon>
        <taxon>Flagellimonas</taxon>
    </lineage>
</organism>
<sequence>MEKALNTKIKAIWDFRGPNAAHTAEHFRKHLEEFALAEQVTFHKMGVEHYSPSHSIVFMVVSEDHVKKVRSLLRPNRGERYSET</sequence>